<sequence>MRDARRSRLSGTAVRATRRWVQQPPSLRSPGRFIVTEADYTSRSARRRESARSNSGKTVAAVVVALLAIGGGAWACNKAGDDNGGNGENAAASGDKCAGAQITITANPTLSGPLSKALEGYKGGQDEQGCERTYAVQAATDSETLQQIKSGSPSAQIWVSDNPGSFDEASEAAGTKITPGTAFASSPVIISGPSAQLKKLGTDEAAWTKVLSANPPLTVANITRDRASALAVTAASQALGTDKSKAREVFGRLALTARDSIPSDAPHVTSEAALAARNAKSSTKLSEIGLEGGSPLVKVTAAKLIADDPQTDAAYRDLMSRFTSAEGQKAFAAAGYRTADGSNPPSNAPAGADAVRATSGASDESVSQVVASWAEATKPLRLTTVVDVSGSMREKTRGVSRIEAVSKATKHGLSLVPASTSIAVWEFSTELDGKKDYEERIPMSPISDPAKLKRIQASIDTLPQRVKGDTALYDTIWATYQAAQKDYKDGQISTVLLVTDGRNDDPKGGLSLSELKKKLRDAVDPKRPVDISTLAIGEDVNTKELSDIAKITGSGGTVYTAKTPQDVSAVLAASLQNRSSN</sequence>
<dbReference type="SUPFAM" id="SSF53850">
    <property type="entry name" value="Periplasmic binding protein-like II"/>
    <property type="match status" value="1"/>
</dbReference>
<keyword evidence="2" id="KW-0472">Membrane</keyword>
<proteinExistence type="predicted"/>
<feature type="domain" description="VWFA" evidence="3">
    <location>
        <begin position="381"/>
        <end position="575"/>
    </location>
</feature>
<protein>
    <submittedName>
        <fullName evidence="4">VWA domain-containing protein</fullName>
    </submittedName>
</protein>
<feature type="region of interest" description="Disordered" evidence="1">
    <location>
        <begin position="336"/>
        <end position="359"/>
    </location>
</feature>
<evidence type="ECO:0000313" key="5">
    <source>
        <dbReference type="Proteomes" id="UP000285376"/>
    </source>
</evidence>
<feature type="transmembrane region" description="Helical" evidence="2">
    <location>
        <begin position="56"/>
        <end position="75"/>
    </location>
</feature>
<dbReference type="Pfam" id="PF00092">
    <property type="entry name" value="VWA"/>
    <property type="match status" value="1"/>
</dbReference>
<dbReference type="SMART" id="SM00327">
    <property type="entry name" value="VWA"/>
    <property type="match status" value="1"/>
</dbReference>
<dbReference type="EMBL" id="QWLM01000001">
    <property type="protein sequence ID" value="RHW47993.1"/>
    <property type="molecule type" value="Genomic_DNA"/>
</dbReference>
<evidence type="ECO:0000256" key="1">
    <source>
        <dbReference type="SAM" id="MobiDB-lite"/>
    </source>
</evidence>
<dbReference type="Proteomes" id="UP000285376">
    <property type="component" value="Unassembled WGS sequence"/>
</dbReference>
<dbReference type="SUPFAM" id="SSF53300">
    <property type="entry name" value="vWA-like"/>
    <property type="match status" value="1"/>
</dbReference>
<keyword evidence="2" id="KW-0812">Transmembrane</keyword>
<feature type="region of interest" description="Disordered" evidence="1">
    <location>
        <begin position="1"/>
        <end position="28"/>
    </location>
</feature>
<accession>A0A417ZBJ1</accession>
<dbReference type="PROSITE" id="PS50234">
    <property type="entry name" value="VWFA"/>
    <property type="match status" value="1"/>
</dbReference>
<evidence type="ECO:0000256" key="2">
    <source>
        <dbReference type="SAM" id="Phobius"/>
    </source>
</evidence>
<comment type="caution">
    <text evidence="4">The sequence shown here is derived from an EMBL/GenBank/DDBJ whole genome shotgun (WGS) entry which is preliminary data.</text>
</comment>
<evidence type="ECO:0000313" key="4">
    <source>
        <dbReference type="EMBL" id="RHW47993.1"/>
    </source>
</evidence>
<dbReference type="AlphaFoldDB" id="A0A417ZBJ1"/>
<dbReference type="Gene3D" id="3.40.50.410">
    <property type="entry name" value="von Willebrand factor, type A domain"/>
    <property type="match status" value="1"/>
</dbReference>
<dbReference type="InterPro" id="IPR036465">
    <property type="entry name" value="vWFA_dom_sf"/>
</dbReference>
<evidence type="ECO:0000259" key="3">
    <source>
        <dbReference type="PROSITE" id="PS50234"/>
    </source>
</evidence>
<name>A0A417ZBJ1_9MICO</name>
<dbReference type="InterPro" id="IPR002035">
    <property type="entry name" value="VWF_A"/>
</dbReference>
<keyword evidence="2" id="KW-1133">Transmembrane helix</keyword>
<organism evidence="4 5">
    <name type="scientific">Dermacoccus abyssi</name>
    <dbReference type="NCBI Taxonomy" id="322596"/>
    <lineage>
        <taxon>Bacteria</taxon>
        <taxon>Bacillati</taxon>
        <taxon>Actinomycetota</taxon>
        <taxon>Actinomycetes</taxon>
        <taxon>Micrococcales</taxon>
        <taxon>Dermacoccaceae</taxon>
        <taxon>Dermacoccus</taxon>
    </lineage>
</organism>
<reference evidence="4 5" key="1">
    <citation type="submission" date="2018-08" db="EMBL/GenBank/DDBJ databases">
        <title>Whole genome sequence analysis of Dermacoccus abyssi bacteria isolated from Deep Mariana trench Micromonospora spp reveals genes involved in the environmental adaptation and production of secondary metabolites.</title>
        <authorList>
            <person name="Abdel-Mageed W.M."/>
            <person name="Lehri B."/>
            <person name="Nouioui I."/>
            <person name="Goodfellow I."/>
            <person name="Jaspars M."/>
            <person name="Karlyshev A."/>
        </authorList>
    </citation>
    <scope>NUCLEOTIDE SEQUENCE [LARGE SCALE GENOMIC DNA]</scope>
    <source>
        <strain evidence="4 5">MT1.1</strain>
    </source>
</reference>
<gene>
    <name evidence="4" type="ORF">D1832_00680</name>
</gene>